<evidence type="ECO:0000313" key="1">
    <source>
        <dbReference type="Proteomes" id="UP000504633"/>
    </source>
</evidence>
<dbReference type="OrthoDB" id="7864837at2759"/>
<dbReference type="AlphaFoldDB" id="A0A6J2T0T4"/>
<proteinExistence type="predicted"/>
<dbReference type="KEGG" id="dhe:111602556"/>
<keyword evidence="1" id="KW-1185">Reference proteome</keyword>
<name>A0A6J2T0T4_DROHY</name>
<dbReference type="GeneID" id="111602556"/>
<dbReference type="RefSeq" id="XP_030082045.1">
    <property type="nucleotide sequence ID" value="XM_030226185.1"/>
</dbReference>
<gene>
    <name evidence="2" type="primary">LOC111602556</name>
</gene>
<organism evidence="1 2">
    <name type="scientific">Drosophila hydei</name>
    <name type="common">Fruit fly</name>
    <dbReference type="NCBI Taxonomy" id="7224"/>
    <lineage>
        <taxon>Eukaryota</taxon>
        <taxon>Metazoa</taxon>
        <taxon>Ecdysozoa</taxon>
        <taxon>Arthropoda</taxon>
        <taxon>Hexapoda</taxon>
        <taxon>Insecta</taxon>
        <taxon>Pterygota</taxon>
        <taxon>Neoptera</taxon>
        <taxon>Endopterygota</taxon>
        <taxon>Diptera</taxon>
        <taxon>Brachycera</taxon>
        <taxon>Muscomorpha</taxon>
        <taxon>Ephydroidea</taxon>
        <taxon>Drosophilidae</taxon>
        <taxon>Drosophila</taxon>
    </lineage>
</organism>
<reference evidence="2" key="1">
    <citation type="submission" date="2025-08" db="UniProtKB">
        <authorList>
            <consortium name="RefSeq"/>
        </authorList>
    </citation>
    <scope>IDENTIFICATION</scope>
    <source>
        <strain evidence="2">15085-1641.00</strain>
        <tissue evidence="2">Whole body</tissue>
    </source>
</reference>
<sequence length="191" mass="21958">MSTDKETETDTAVATPTSTAKVLTIGEPKEVFKYKSPAPKLNAINLYSYCANHFRLVLLGSPTPIEGADGLCPIEWFGMETISKQNQPTCYQFHCFPSQKTKPKHVNIYYFYQTINANAILRDVRLFLKDEHWRSKNVLMGPLKGKLNPSDGRPEQSYIERAISKAFDIERAKVFPYMIYLHREYVQNKNN</sequence>
<dbReference type="Proteomes" id="UP000504633">
    <property type="component" value="Unplaced"/>
</dbReference>
<protein>
    <submittedName>
        <fullName evidence="2">Uncharacterized protein LOC111602556</fullName>
    </submittedName>
</protein>
<evidence type="ECO:0000313" key="2">
    <source>
        <dbReference type="RefSeq" id="XP_030082045.1"/>
    </source>
</evidence>
<accession>A0A6J2T0T4</accession>